<protein>
    <submittedName>
        <fullName evidence="6">DNA-binding transcriptional regulator, LysR family</fullName>
    </submittedName>
</protein>
<dbReference type="RefSeq" id="WP_062635787.1">
    <property type="nucleotide sequence ID" value="NZ_FCOG02000017.1"/>
</dbReference>
<dbReference type="Gene3D" id="1.10.10.10">
    <property type="entry name" value="Winged helix-like DNA-binding domain superfamily/Winged helix DNA-binding domain"/>
    <property type="match status" value="1"/>
</dbReference>
<sequence>MNIRQLQYFLAVAAELNFTRASERVNIAQPALSAQIISLEEELGTPLFTREKRKVLLTPAGEILVEHAQRVLNTASAAIAAVRASGRGARAQLVVGAIYTAIYCFLPNTLRVFKALAPNSDVSLQEMTIAQQIAGLKEGAIEVGLVRGHIYDHNIVTELLYRELLVVAVPAGSEYDVPGPVGLGELATWPLIAVARGTATERGYGDRVLDIFEDESRKPTIAREAYDMHTSACLVAAGMGVAVVPAIMQLMKPLGISYRPLDADAPGVSLSLAWHKDRVPPLLGVWREAARANAATLIAQHPELFLHNARQPAAEPPAAVDTPVTT</sequence>
<dbReference type="Pfam" id="PF03466">
    <property type="entry name" value="LysR_substrate"/>
    <property type="match status" value="1"/>
</dbReference>
<evidence type="ECO:0000256" key="1">
    <source>
        <dbReference type="ARBA" id="ARBA00009437"/>
    </source>
</evidence>
<keyword evidence="4" id="KW-0804">Transcription</keyword>
<dbReference type="PANTHER" id="PTHR30346:SF0">
    <property type="entry name" value="HCA OPERON TRANSCRIPTIONAL ACTIVATOR HCAR"/>
    <property type="match status" value="1"/>
</dbReference>
<comment type="caution">
    <text evidence="6">The sequence shown here is derived from an EMBL/GenBank/DDBJ whole genome shotgun (WGS) entry which is preliminary data.</text>
</comment>
<dbReference type="Pfam" id="PF00126">
    <property type="entry name" value="HTH_1"/>
    <property type="match status" value="1"/>
</dbReference>
<evidence type="ECO:0000256" key="3">
    <source>
        <dbReference type="ARBA" id="ARBA00023125"/>
    </source>
</evidence>
<reference evidence="6 7" key="1">
    <citation type="submission" date="2017-09" db="EMBL/GenBank/DDBJ databases">
        <authorList>
            <person name="Varghese N."/>
            <person name="Submissions S."/>
        </authorList>
    </citation>
    <scope>NUCLEOTIDE SEQUENCE [LARGE SCALE GENOMIC DNA]</scope>
    <source>
        <strain evidence="6 7">OK806</strain>
    </source>
</reference>
<dbReference type="FunFam" id="1.10.10.10:FF:000001">
    <property type="entry name" value="LysR family transcriptional regulator"/>
    <property type="match status" value="1"/>
</dbReference>
<evidence type="ECO:0000313" key="7">
    <source>
        <dbReference type="Proteomes" id="UP000219522"/>
    </source>
</evidence>
<dbReference type="GO" id="GO:0003700">
    <property type="term" value="F:DNA-binding transcription factor activity"/>
    <property type="evidence" value="ECO:0007669"/>
    <property type="project" value="InterPro"/>
</dbReference>
<dbReference type="Proteomes" id="UP000219522">
    <property type="component" value="Unassembled WGS sequence"/>
</dbReference>
<dbReference type="CDD" id="cd08414">
    <property type="entry name" value="PBP2_LTTR_aromatics_like"/>
    <property type="match status" value="1"/>
</dbReference>
<dbReference type="InterPro" id="IPR036388">
    <property type="entry name" value="WH-like_DNA-bd_sf"/>
</dbReference>
<accession>A0A7Z7IEJ6</accession>
<dbReference type="InterPro" id="IPR005119">
    <property type="entry name" value="LysR_subst-bd"/>
</dbReference>
<comment type="similarity">
    <text evidence="1">Belongs to the LysR transcriptional regulatory family.</text>
</comment>
<organism evidence="6 7">
    <name type="scientific">Caballeronia arationis</name>
    <dbReference type="NCBI Taxonomy" id="1777142"/>
    <lineage>
        <taxon>Bacteria</taxon>
        <taxon>Pseudomonadati</taxon>
        <taxon>Pseudomonadota</taxon>
        <taxon>Betaproteobacteria</taxon>
        <taxon>Burkholderiales</taxon>
        <taxon>Burkholderiaceae</taxon>
        <taxon>Caballeronia</taxon>
    </lineage>
</organism>
<keyword evidence="3 6" id="KW-0238">DNA-binding</keyword>
<dbReference type="EMBL" id="OCSU01000003">
    <property type="protein sequence ID" value="SOE89179.1"/>
    <property type="molecule type" value="Genomic_DNA"/>
</dbReference>
<name>A0A7Z7IEJ6_9BURK</name>
<gene>
    <name evidence="6" type="ORF">SAMN05446927_7845</name>
</gene>
<dbReference type="PRINTS" id="PR00039">
    <property type="entry name" value="HTHLYSR"/>
</dbReference>
<dbReference type="AlphaFoldDB" id="A0A7Z7IEJ6"/>
<evidence type="ECO:0000259" key="5">
    <source>
        <dbReference type="PROSITE" id="PS50931"/>
    </source>
</evidence>
<dbReference type="GO" id="GO:0003677">
    <property type="term" value="F:DNA binding"/>
    <property type="evidence" value="ECO:0007669"/>
    <property type="project" value="UniProtKB-KW"/>
</dbReference>
<dbReference type="GO" id="GO:0032993">
    <property type="term" value="C:protein-DNA complex"/>
    <property type="evidence" value="ECO:0007669"/>
    <property type="project" value="TreeGrafter"/>
</dbReference>
<feature type="domain" description="HTH lysR-type" evidence="5">
    <location>
        <begin position="1"/>
        <end position="58"/>
    </location>
</feature>
<evidence type="ECO:0000313" key="6">
    <source>
        <dbReference type="EMBL" id="SOE89179.1"/>
    </source>
</evidence>
<dbReference type="InterPro" id="IPR000847">
    <property type="entry name" value="LysR_HTH_N"/>
</dbReference>
<dbReference type="SUPFAM" id="SSF53850">
    <property type="entry name" value="Periplasmic binding protein-like II"/>
    <property type="match status" value="1"/>
</dbReference>
<dbReference type="OrthoDB" id="646694at2"/>
<dbReference type="Gene3D" id="3.40.190.10">
    <property type="entry name" value="Periplasmic binding protein-like II"/>
    <property type="match status" value="2"/>
</dbReference>
<evidence type="ECO:0000256" key="2">
    <source>
        <dbReference type="ARBA" id="ARBA00023015"/>
    </source>
</evidence>
<dbReference type="InterPro" id="IPR036390">
    <property type="entry name" value="WH_DNA-bd_sf"/>
</dbReference>
<proteinExistence type="inferred from homology"/>
<evidence type="ECO:0000256" key="4">
    <source>
        <dbReference type="ARBA" id="ARBA00023163"/>
    </source>
</evidence>
<dbReference type="PANTHER" id="PTHR30346">
    <property type="entry name" value="TRANSCRIPTIONAL DUAL REGULATOR HCAR-RELATED"/>
    <property type="match status" value="1"/>
</dbReference>
<dbReference type="PROSITE" id="PS50931">
    <property type="entry name" value="HTH_LYSR"/>
    <property type="match status" value="1"/>
</dbReference>
<dbReference type="SUPFAM" id="SSF46785">
    <property type="entry name" value="Winged helix' DNA-binding domain"/>
    <property type="match status" value="1"/>
</dbReference>
<keyword evidence="2" id="KW-0805">Transcription regulation</keyword>
<keyword evidence="7" id="KW-1185">Reference proteome</keyword>